<dbReference type="AlphaFoldDB" id="A0A152A3E4"/>
<dbReference type="Pfam" id="PF00235">
    <property type="entry name" value="Profilin"/>
    <property type="match status" value="1"/>
</dbReference>
<comment type="subcellular location">
    <subcellularLocation>
        <location evidence="1">Cytoplasm</location>
        <location evidence="1">Cytoskeleton</location>
    </subcellularLocation>
</comment>
<sequence length="129" mass="14895">MTWDSIIDNFMVSKGFKESTIIGLDGSTWGYTPGCFLTAEEIKNILDLFETKPKENQNIKLAGEQFQIYQARPREIYAKNGIDNVIIEKNKKSYVVGIYQEDKILLGNALINLQMMSDYIERSYKKIKK</sequence>
<evidence type="ECO:0000256" key="2">
    <source>
        <dbReference type="ARBA" id="ARBA00010058"/>
    </source>
</evidence>
<evidence type="ECO:0000256" key="7">
    <source>
        <dbReference type="RuleBase" id="RU003909"/>
    </source>
</evidence>
<evidence type="ECO:0000313" key="8">
    <source>
        <dbReference type="EMBL" id="KYR00746.1"/>
    </source>
</evidence>
<dbReference type="PROSITE" id="PS00414">
    <property type="entry name" value="PROFILIN"/>
    <property type="match status" value="1"/>
</dbReference>
<dbReference type="InParanoid" id="A0A152A3E4"/>
<keyword evidence="4 7" id="KW-0009">Actin-binding</keyword>
<dbReference type="Proteomes" id="UP000076078">
    <property type="component" value="Unassembled WGS sequence"/>
</dbReference>
<dbReference type="SMART" id="SM00392">
    <property type="entry name" value="PROF"/>
    <property type="match status" value="1"/>
</dbReference>
<evidence type="ECO:0000313" key="9">
    <source>
        <dbReference type="Proteomes" id="UP000076078"/>
    </source>
</evidence>
<dbReference type="InterPro" id="IPR036140">
    <property type="entry name" value="PFN_sf"/>
</dbReference>
<keyword evidence="9" id="KW-1185">Reference proteome</keyword>
<dbReference type="STRING" id="361077.A0A152A3E4"/>
<dbReference type="InterPro" id="IPR027310">
    <property type="entry name" value="Profilin_CS"/>
</dbReference>
<evidence type="ECO:0000256" key="6">
    <source>
        <dbReference type="ARBA" id="ARBA00025549"/>
    </source>
</evidence>
<dbReference type="PANTHER" id="PTHR11604">
    <property type="entry name" value="PROFILIN"/>
    <property type="match status" value="1"/>
</dbReference>
<dbReference type="InterPro" id="IPR048278">
    <property type="entry name" value="PFN"/>
</dbReference>
<evidence type="ECO:0000256" key="3">
    <source>
        <dbReference type="ARBA" id="ARBA00022490"/>
    </source>
</evidence>
<dbReference type="GO" id="GO:0005938">
    <property type="term" value="C:cell cortex"/>
    <property type="evidence" value="ECO:0007669"/>
    <property type="project" value="TreeGrafter"/>
</dbReference>
<keyword evidence="3" id="KW-0963">Cytoplasm</keyword>
<comment type="caution">
    <text evidence="8">The sequence shown here is derived from an EMBL/GenBank/DDBJ whole genome shotgun (WGS) entry which is preliminary data.</text>
</comment>
<gene>
    <name evidence="8" type="ORF">DLAC_02789</name>
</gene>
<protein>
    <recommendedName>
        <fullName evidence="7">Profilin</fullName>
    </recommendedName>
</protein>
<organism evidence="8 9">
    <name type="scientific">Tieghemostelium lacteum</name>
    <name type="common">Slime mold</name>
    <name type="synonym">Dictyostelium lacteum</name>
    <dbReference type="NCBI Taxonomy" id="361077"/>
    <lineage>
        <taxon>Eukaryota</taxon>
        <taxon>Amoebozoa</taxon>
        <taxon>Evosea</taxon>
        <taxon>Eumycetozoa</taxon>
        <taxon>Dictyostelia</taxon>
        <taxon>Dictyosteliales</taxon>
        <taxon>Raperosteliaceae</taxon>
        <taxon>Tieghemostelium</taxon>
    </lineage>
</organism>
<comment type="similarity">
    <text evidence="2 7">Belongs to the profilin family.</text>
</comment>
<comment type="function">
    <text evidence="6">Binds to actin and affects the structure of the cytoskeleton. At high concentrations, profilin prevents the polymerization of actin, whereas it enhances it at low concentrations. By binding to PIP2, it inhibits the formation of IP3 and DG.</text>
</comment>
<evidence type="ECO:0000256" key="1">
    <source>
        <dbReference type="ARBA" id="ARBA00004245"/>
    </source>
</evidence>
<dbReference type="PANTHER" id="PTHR11604:SF0">
    <property type="entry name" value="PROFILIN"/>
    <property type="match status" value="1"/>
</dbReference>
<dbReference type="EMBL" id="LODT01000013">
    <property type="protein sequence ID" value="KYR00746.1"/>
    <property type="molecule type" value="Genomic_DNA"/>
</dbReference>
<accession>A0A152A3E4</accession>
<name>A0A152A3E4_TIELA</name>
<dbReference type="GO" id="GO:0005856">
    <property type="term" value="C:cytoskeleton"/>
    <property type="evidence" value="ECO:0007669"/>
    <property type="project" value="UniProtKB-SubCell"/>
</dbReference>
<evidence type="ECO:0000256" key="5">
    <source>
        <dbReference type="ARBA" id="ARBA00023212"/>
    </source>
</evidence>
<proteinExistence type="inferred from homology"/>
<dbReference type="Gene3D" id="3.30.450.30">
    <property type="entry name" value="Dynein light chain 2a, cytoplasmic"/>
    <property type="match status" value="1"/>
</dbReference>
<dbReference type="SUPFAM" id="SSF55770">
    <property type="entry name" value="Profilin (actin-binding protein)"/>
    <property type="match status" value="1"/>
</dbReference>
<reference evidence="8 9" key="1">
    <citation type="submission" date="2015-12" db="EMBL/GenBank/DDBJ databases">
        <title>Dictyostelia acquired genes for synthesis and detection of signals that induce cell-type specialization by lateral gene transfer from prokaryotes.</title>
        <authorList>
            <person name="Gloeckner G."/>
            <person name="Schaap P."/>
        </authorList>
    </citation>
    <scope>NUCLEOTIDE SEQUENCE [LARGE SCALE GENOMIC DNA]</scope>
    <source>
        <strain evidence="8 9">TK</strain>
    </source>
</reference>
<dbReference type="GO" id="GO:0003785">
    <property type="term" value="F:actin monomer binding"/>
    <property type="evidence" value="ECO:0007669"/>
    <property type="project" value="TreeGrafter"/>
</dbReference>
<evidence type="ECO:0000256" key="4">
    <source>
        <dbReference type="ARBA" id="ARBA00023203"/>
    </source>
</evidence>
<keyword evidence="5" id="KW-0206">Cytoskeleton</keyword>
<dbReference type="InterPro" id="IPR005455">
    <property type="entry name" value="PFN_euk"/>
</dbReference>